<dbReference type="EMBL" id="QXFT01000277">
    <property type="protein sequence ID" value="KAE9348709.1"/>
    <property type="molecule type" value="Genomic_DNA"/>
</dbReference>
<reference evidence="1 4" key="1">
    <citation type="submission" date="2018-09" db="EMBL/GenBank/DDBJ databases">
        <title>Genomic investigation of the strawberry pathogen Phytophthora fragariae indicates pathogenicity is determined by transcriptional variation in three key races.</title>
        <authorList>
            <person name="Adams T.M."/>
            <person name="Armitage A.D."/>
            <person name="Sobczyk M.K."/>
            <person name="Bates H.J."/>
            <person name="Dunwell J.M."/>
            <person name="Nellist C.F."/>
            <person name="Harrison R.J."/>
        </authorList>
    </citation>
    <scope>NUCLEOTIDE SEQUENCE [LARGE SCALE GENOMIC DNA]</scope>
    <source>
        <strain evidence="1 4">SCRP324</strain>
        <strain evidence="2 3">SCRP333</strain>
    </source>
</reference>
<dbReference type="AlphaFoldDB" id="A0A6A3NBC2"/>
<protein>
    <submittedName>
        <fullName evidence="1">Uncharacterized protein</fullName>
    </submittedName>
</protein>
<evidence type="ECO:0000313" key="2">
    <source>
        <dbReference type="EMBL" id="KAE9348709.1"/>
    </source>
</evidence>
<comment type="caution">
    <text evidence="1">The sequence shown here is derived from an EMBL/GenBank/DDBJ whole genome shotgun (WGS) entry which is preliminary data.</text>
</comment>
<evidence type="ECO:0000313" key="1">
    <source>
        <dbReference type="EMBL" id="KAE9038564.1"/>
    </source>
</evidence>
<sequence length="68" mass="7724">MANSSVCSYWSSCASAISVVLRVWSADTERRRTRFPASARYNMPFSFCSVPRLMMFCVLGDKCLISSW</sequence>
<gene>
    <name evidence="1" type="ORF">PR002_g5949</name>
    <name evidence="2" type="ORF">PR003_g6263</name>
</gene>
<organism evidence="1 4">
    <name type="scientific">Phytophthora rubi</name>
    <dbReference type="NCBI Taxonomy" id="129364"/>
    <lineage>
        <taxon>Eukaryota</taxon>
        <taxon>Sar</taxon>
        <taxon>Stramenopiles</taxon>
        <taxon>Oomycota</taxon>
        <taxon>Peronosporomycetes</taxon>
        <taxon>Peronosporales</taxon>
        <taxon>Peronosporaceae</taxon>
        <taxon>Phytophthora</taxon>
    </lineage>
</organism>
<proteinExistence type="predicted"/>
<name>A0A6A3NBC2_9STRA</name>
<evidence type="ECO:0000313" key="4">
    <source>
        <dbReference type="Proteomes" id="UP000435112"/>
    </source>
</evidence>
<keyword evidence="3" id="KW-1185">Reference proteome</keyword>
<dbReference type="EMBL" id="QXFU01000261">
    <property type="protein sequence ID" value="KAE9038564.1"/>
    <property type="molecule type" value="Genomic_DNA"/>
</dbReference>
<evidence type="ECO:0000313" key="3">
    <source>
        <dbReference type="Proteomes" id="UP000434957"/>
    </source>
</evidence>
<dbReference type="Proteomes" id="UP000435112">
    <property type="component" value="Unassembled WGS sequence"/>
</dbReference>
<dbReference type="Proteomes" id="UP000434957">
    <property type="component" value="Unassembled WGS sequence"/>
</dbReference>
<accession>A0A6A3NBC2</accession>